<sequence length="332" mass="38063">MRNPDLLAEAKDYRGRDEVPADFDAFWDQQIRSLSDLSDYQLIEKDFQIAGVTCYELVFEGTNQGRTYARMVLPRSSKKVPIIFHFHGYMGRGWDWADMLAYTVAGYGVVSMDVRGQSGYSLDGGAPVRGNTVKGQIIRGAVDGRERLFYKDVYLDIYSLIEIVASLDFVDEEHLSSYGASQGGALALVAAALNPRIKQTVSIYPFLSDFRRVLEIGNTSEAYDELFRYFKFHDPFHETEDEIIQTLSYIDVKNMAHRIQGSVRMITGLADDVCYPITQFAIYNRLECTKEHHLMPEYEHEAMNVYVNDRVFNWLCGSKIDHLSLLEVFKDW</sequence>
<dbReference type="STRING" id="176090.SSIN_1049"/>
<dbReference type="RefSeq" id="WP_037616483.1">
    <property type="nucleotide sequence ID" value="NZ_JPEN01000063.1"/>
</dbReference>
<keyword evidence="4" id="KW-0378">Hydrolase</keyword>
<comment type="caution">
    <text evidence="4">The sequence shown here is derived from an EMBL/GenBank/DDBJ whole genome shotgun (WGS) entry which is preliminary data.</text>
</comment>
<dbReference type="SUPFAM" id="SSF53474">
    <property type="entry name" value="alpha/beta-Hydrolases"/>
    <property type="match status" value="1"/>
</dbReference>
<feature type="domain" description="Acetyl xylan esterase" evidence="3">
    <location>
        <begin position="1"/>
        <end position="316"/>
    </location>
</feature>
<feature type="active site" description="Nucleophile" evidence="1">
    <location>
        <position position="181"/>
    </location>
</feature>
<accession>A0A0A0DH32</accession>
<gene>
    <name evidence="4" type="ORF">SSIN_1049</name>
</gene>
<name>A0A0A0DH32_9STRE</name>
<dbReference type="EMBL" id="JPEN01000063">
    <property type="protein sequence ID" value="KGM37183.1"/>
    <property type="molecule type" value="Genomic_DNA"/>
</dbReference>
<proteinExistence type="predicted"/>
<organism evidence="4 5">
    <name type="scientific">Streptococcus sinensis</name>
    <dbReference type="NCBI Taxonomy" id="176090"/>
    <lineage>
        <taxon>Bacteria</taxon>
        <taxon>Bacillati</taxon>
        <taxon>Bacillota</taxon>
        <taxon>Bacilli</taxon>
        <taxon>Lactobacillales</taxon>
        <taxon>Streptococcaceae</taxon>
        <taxon>Streptococcus</taxon>
    </lineage>
</organism>
<evidence type="ECO:0000256" key="1">
    <source>
        <dbReference type="PIRSR" id="PIRSR639069-1"/>
    </source>
</evidence>
<dbReference type="PATRIC" id="fig|176090.4.peg.1017"/>
<dbReference type="InterPro" id="IPR039069">
    <property type="entry name" value="CE7"/>
</dbReference>
<dbReference type="Proteomes" id="UP000030019">
    <property type="component" value="Unassembled WGS sequence"/>
</dbReference>
<evidence type="ECO:0000259" key="3">
    <source>
        <dbReference type="Pfam" id="PF05448"/>
    </source>
</evidence>
<evidence type="ECO:0000313" key="4">
    <source>
        <dbReference type="EMBL" id="KGM37183.1"/>
    </source>
</evidence>
<dbReference type="AlphaFoldDB" id="A0A0A0DH32"/>
<feature type="active site" description="Charge relay system" evidence="1">
    <location>
        <position position="300"/>
    </location>
</feature>
<feature type="active site" description="Charge relay system" evidence="1">
    <location>
        <position position="271"/>
    </location>
</feature>
<feature type="binding site" evidence="2">
    <location>
        <position position="89"/>
    </location>
    <ligand>
        <name>substrate</name>
    </ligand>
</feature>
<keyword evidence="5" id="KW-1185">Reference proteome</keyword>
<dbReference type="GO" id="GO:0005976">
    <property type="term" value="P:polysaccharide metabolic process"/>
    <property type="evidence" value="ECO:0007669"/>
    <property type="project" value="TreeGrafter"/>
</dbReference>
<dbReference type="PANTHER" id="PTHR40111:SF1">
    <property type="entry name" value="CEPHALOSPORIN-C DEACETYLASE"/>
    <property type="match status" value="1"/>
</dbReference>
<dbReference type="PANTHER" id="PTHR40111">
    <property type="entry name" value="CEPHALOSPORIN-C DEACETYLASE"/>
    <property type="match status" value="1"/>
</dbReference>
<dbReference type="EC" id="3.1.1.41" evidence="4"/>
<evidence type="ECO:0000256" key="2">
    <source>
        <dbReference type="PIRSR" id="PIRSR639069-2"/>
    </source>
</evidence>
<dbReference type="eggNOG" id="COG3458">
    <property type="taxonomic scope" value="Bacteria"/>
</dbReference>
<dbReference type="InterPro" id="IPR008391">
    <property type="entry name" value="AXE1_dom"/>
</dbReference>
<reference evidence="4 5" key="1">
    <citation type="submission" date="2014-06" db="EMBL/GenBank/DDBJ databases">
        <authorList>
            <person name="Teng J.L."/>
            <person name="Huang Y."/>
            <person name="Tse H."/>
            <person name="Lau S.K."/>
            <person name="Woo P.C."/>
        </authorList>
    </citation>
    <scope>NUCLEOTIDE SEQUENCE [LARGE SCALE GENOMIC DNA]</scope>
    <source>
        <strain evidence="4 5">HKU4</strain>
    </source>
</reference>
<protein>
    <submittedName>
        <fullName evidence="4">Acetyl xylan esterase 1</fullName>
        <ecNumber evidence="4">3.1.1.41</ecNumber>
    </submittedName>
</protein>
<dbReference type="Gene3D" id="3.40.50.1820">
    <property type="entry name" value="alpha/beta hydrolase"/>
    <property type="match status" value="1"/>
</dbReference>
<dbReference type="GO" id="GO:0047739">
    <property type="term" value="F:cephalosporin-C deacetylase activity"/>
    <property type="evidence" value="ECO:0007669"/>
    <property type="project" value="UniProtKB-EC"/>
</dbReference>
<dbReference type="Pfam" id="PF05448">
    <property type="entry name" value="AXE1"/>
    <property type="match status" value="1"/>
</dbReference>
<evidence type="ECO:0000313" key="5">
    <source>
        <dbReference type="Proteomes" id="UP000030019"/>
    </source>
</evidence>
<dbReference type="InterPro" id="IPR029058">
    <property type="entry name" value="AB_hydrolase_fold"/>
</dbReference>